<keyword evidence="5 6" id="KW-0472">Membrane</keyword>
<sequence length="271" mass="29631">MKWPAWLRPGWIALAVVALAFAYLCFTVLAPWQLGKNTQTSRENQQISESVQADPVPVTDFLPQQDSAAPDAQWRRVTATGHYLVDKQILARLRVIEGEAAYEVLTPFVVNDGPTVLVNRGYVRPVQGSGVPDIEPAPAGEVTLSARLRDSETASRAPLNEGGSQQVYSIDTAQLAPLFGVPLTGSYLQLTPDQPGALTVRGLPHLDAGPFLSYGIQWIAFGILAPIGLGYFVYSEVKARRRDRAARPAEDGPEQPVTVEDKLADRYGRRR</sequence>
<keyword evidence="4 6" id="KW-1133">Transmembrane helix</keyword>
<feature type="compositionally biased region" description="Basic and acidic residues" evidence="7">
    <location>
        <begin position="259"/>
        <end position="271"/>
    </location>
</feature>
<dbReference type="EMBL" id="OY726395">
    <property type="protein sequence ID" value="CAJ1582074.1"/>
    <property type="molecule type" value="Genomic_DNA"/>
</dbReference>
<proteinExistence type="inferred from homology"/>
<reference evidence="8 9" key="1">
    <citation type="submission" date="2023-08" db="EMBL/GenBank/DDBJ databases">
        <authorList>
            <person name="Folkvardsen B D."/>
            <person name="Norman A."/>
        </authorList>
    </citation>
    <scope>NUCLEOTIDE SEQUENCE [LARGE SCALE GENOMIC DNA]</scope>
    <source>
        <strain evidence="8 9">Mu0050</strain>
    </source>
</reference>
<organism evidence="8 9">
    <name type="scientific">[Mycobacterium] wendilense</name>
    <dbReference type="NCBI Taxonomy" id="3064284"/>
    <lineage>
        <taxon>Bacteria</taxon>
        <taxon>Bacillati</taxon>
        <taxon>Actinomycetota</taxon>
        <taxon>Actinomycetes</taxon>
        <taxon>Mycobacteriales</taxon>
        <taxon>Mycobacteriaceae</taxon>
        <taxon>Mycolicibacter</taxon>
    </lineage>
</organism>
<evidence type="ECO:0000256" key="3">
    <source>
        <dbReference type="ARBA" id="ARBA00022692"/>
    </source>
</evidence>
<dbReference type="CDD" id="cd06662">
    <property type="entry name" value="SURF1"/>
    <property type="match status" value="1"/>
</dbReference>
<evidence type="ECO:0000313" key="9">
    <source>
        <dbReference type="Proteomes" id="UP001190466"/>
    </source>
</evidence>
<dbReference type="RefSeq" id="WP_316516228.1">
    <property type="nucleotide sequence ID" value="NZ_OY726395.1"/>
</dbReference>
<dbReference type="Proteomes" id="UP001190466">
    <property type="component" value="Chromosome"/>
</dbReference>
<evidence type="ECO:0000256" key="7">
    <source>
        <dbReference type="SAM" id="MobiDB-lite"/>
    </source>
</evidence>
<evidence type="ECO:0000256" key="6">
    <source>
        <dbReference type="RuleBase" id="RU363076"/>
    </source>
</evidence>
<name>A0ABM9MCP9_9MYCO</name>
<protein>
    <recommendedName>
        <fullName evidence="6">SURF1-like protein</fullName>
    </recommendedName>
</protein>
<evidence type="ECO:0000256" key="1">
    <source>
        <dbReference type="ARBA" id="ARBA00004370"/>
    </source>
</evidence>
<dbReference type="PANTHER" id="PTHR23427">
    <property type="entry name" value="SURFEIT LOCUS PROTEIN"/>
    <property type="match status" value="1"/>
</dbReference>
<gene>
    <name evidence="8" type="ORF">MU0050_001884</name>
</gene>
<comment type="similarity">
    <text evidence="2 6">Belongs to the SURF1 family.</text>
</comment>
<evidence type="ECO:0000313" key="8">
    <source>
        <dbReference type="EMBL" id="CAJ1582074.1"/>
    </source>
</evidence>
<accession>A0ABM9MCP9</accession>
<feature type="region of interest" description="Disordered" evidence="7">
    <location>
        <begin position="243"/>
        <end position="271"/>
    </location>
</feature>
<dbReference type="PANTHER" id="PTHR23427:SF2">
    <property type="entry name" value="SURFEIT LOCUS PROTEIN 1"/>
    <property type="match status" value="1"/>
</dbReference>
<feature type="transmembrane region" description="Helical" evidence="6">
    <location>
        <begin position="211"/>
        <end position="234"/>
    </location>
</feature>
<keyword evidence="9" id="KW-1185">Reference proteome</keyword>
<dbReference type="Pfam" id="PF02104">
    <property type="entry name" value="SURF1"/>
    <property type="match status" value="1"/>
</dbReference>
<comment type="subcellular location">
    <subcellularLocation>
        <location evidence="6">Cell membrane</location>
        <topology evidence="6">Multi-pass membrane protein</topology>
    </subcellularLocation>
    <subcellularLocation>
        <location evidence="1">Membrane</location>
    </subcellularLocation>
</comment>
<evidence type="ECO:0000256" key="4">
    <source>
        <dbReference type="ARBA" id="ARBA00022989"/>
    </source>
</evidence>
<dbReference type="InterPro" id="IPR045214">
    <property type="entry name" value="Surf1/Surf4"/>
</dbReference>
<keyword evidence="6" id="KW-1003">Cell membrane</keyword>
<dbReference type="PROSITE" id="PS50895">
    <property type="entry name" value="SURF1"/>
    <property type="match status" value="1"/>
</dbReference>
<evidence type="ECO:0000256" key="5">
    <source>
        <dbReference type="ARBA" id="ARBA00023136"/>
    </source>
</evidence>
<evidence type="ECO:0000256" key="2">
    <source>
        <dbReference type="ARBA" id="ARBA00007165"/>
    </source>
</evidence>
<feature type="transmembrane region" description="Helical" evidence="6">
    <location>
        <begin position="12"/>
        <end position="32"/>
    </location>
</feature>
<keyword evidence="3 6" id="KW-0812">Transmembrane</keyword>
<dbReference type="InterPro" id="IPR002994">
    <property type="entry name" value="Surf1/Shy1"/>
</dbReference>